<name>A0A9D4MV29_DREPO</name>
<proteinExistence type="predicted"/>
<organism evidence="2 3">
    <name type="scientific">Dreissena polymorpha</name>
    <name type="common">Zebra mussel</name>
    <name type="synonym">Mytilus polymorpha</name>
    <dbReference type="NCBI Taxonomy" id="45954"/>
    <lineage>
        <taxon>Eukaryota</taxon>
        <taxon>Metazoa</taxon>
        <taxon>Spiralia</taxon>
        <taxon>Lophotrochozoa</taxon>
        <taxon>Mollusca</taxon>
        <taxon>Bivalvia</taxon>
        <taxon>Autobranchia</taxon>
        <taxon>Heteroconchia</taxon>
        <taxon>Euheterodonta</taxon>
        <taxon>Imparidentia</taxon>
        <taxon>Neoheterodontei</taxon>
        <taxon>Myida</taxon>
        <taxon>Dreissenoidea</taxon>
        <taxon>Dreissenidae</taxon>
        <taxon>Dreissena</taxon>
    </lineage>
</organism>
<dbReference type="PANTHER" id="PTHR10334">
    <property type="entry name" value="CYSTEINE-RICH SECRETORY PROTEIN-RELATED"/>
    <property type="match status" value="1"/>
</dbReference>
<dbReference type="PRINTS" id="PR00837">
    <property type="entry name" value="V5TPXLIKE"/>
</dbReference>
<dbReference type="InterPro" id="IPR018244">
    <property type="entry name" value="Allrgn_V5/Tpx1_CS"/>
</dbReference>
<evidence type="ECO:0000313" key="3">
    <source>
        <dbReference type="Proteomes" id="UP000828390"/>
    </source>
</evidence>
<sequence length="219" mass="24392">MAITKAHHEHVVLRLGTYAVVSVEDDRMKTITGLTIFILIAGSTGSKGERHGRSLQVNNNRCLDKFAAIPGHTMCLPYSGHTPLNESQRENITSIHNRLRGNVSPTSADMLKMAYSKDLETEAQIWAEQCIQGHDSNDHRFQPGMFVVGQNLAVNGAEMSWSEVIQLWYDEVKDFTYDGQNEFGRVGHYTQVVWAQTALVGCGAARCGSKYHYVCNYGP</sequence>
<feature type="non-terminal residue" evidence="2">
    <location>
        <position position="219"/>
    </location>
</feature>
<reference evidence="2" key="1">
    <citation type="journal article" date="2019" name="bioRxiv">
        <title>The Genome of the Zebra Mussel, Dreissena polymorpha: A Resource for Invasive Species Research.</title>
        <authorList>
            <person name="McCartney M.A."/>
            <person name="Auch B."/>
            <person name="Kono T."/>
            <person name="Mallez S."/>
            <person name="Zhang Y."/>
            <person name="Obille A."/>
            <person name="Becker A."/>
            <person name="Abrahante J.E."/>
            <person name="Garbe J."/>
            <person name="Badalamenti J.P."/>
            <person name="Herman A."/>
            <person name="Mangelson H."/>
            <person name="Liachko I."/>
            <person name="Sullivan S."/>
            <person name="Sone E.D."/>
            <person name="Koren S."/>
            <person name="Silverstein K.A.T."/>
            <person name="Beckman K.B."/>
            <person name="Gohl D.M."/>
        </authorList>
    </citation>
    <scope>NUCLEOTIDE SEQUENCE</scope>
    <source>
        <strain evidence="2">Duluth1</strain>
        <tissue evidence="2">Whole animal</tissue>
    </source>
</reference>
<dbReference type="Pfam" id="PF00188">
    <property type="entry name" value="CAP"/>
    <property type="match status" value="1"/>
</dbReference>
<gene>
    <name evidence="2" type="ORF">DPMN_006354</name>
</gene>
<dbReference type="EMBL" id="JAIWYP010000001">
    <property type="protein sequence ID" value="KAH3882416.1"/>
    <property type="molecule type" value="Genomic_DNA"/>
</dbReference>
<accession>A0A9D4MV29</accession>
<dbReference type="InterPro" id="IPR001283">
    <property type="entry name" value="CRISP-related"/>
</dbReference>
<dbReference type="PROSITE" id="PS01009">
    <property type="entry name" value="CRISP_1"/>
    <property type="match status" value="1"/>
</dbReference>
<reference evidence="2" key="2">
    <citation type="submission" date="2020-11" db="EMBL/GenBank/DDBJ databases">
        <authorList>
            <person name="McCartney M.A."/>
            <person name="Auch B."/>
            <person name="Kono T."/>
            <person name="Mallez S."/>
            <person name="Becker A."/>
            <person name="Gohl D.M."/>
            <person name="Silverstein K.A.T."/>
            <person name="Koren S."/>
            <person name="Bechman K.B."/>
            <person name="Herman A."/>
            <person name="Abrahante J.E."/>
            <person name="Garbe J."/>
        </authorList>
    </citation>
    <scope>NUCLEOTIDE SEQUENCE</scope>
    <source>
        <strain evidence="2">Duluth1</strain>
        <tissue evidence="2">Whole animal</tissue>
    </source>
</reference>
<dbReference type="InterPro" id="IPR035940">
    <property type="entry name" value="CAP_sf"/>
</dbReference>
<evidence type="ECO:0000313" key="2">
    <source>
        <dbReference type="EMBL" id="KAH3882416.1"/>
    </source>
</evidence>
<dbReference type="Proteomes" id="UP000828390">
    <property type="component" value="Unassembled WGS sequence"/>
</dbReference>
<dbReference type="AlphaFoldDB" id="A0A9D4MV29"/>
<keyword evidence="3" id="KW-1185">Reference proteome</keyword>
<feature type="domain" description="SCP" evidence="1">
    <location>
        <begin position="87"/>
        <end position="218"/>
    </location>
</feature>
<evidence type="ECO:0000259" key="1">
    <source>
        <dbReference type="SMART" id="SM00198"/>
    </source>
</evidence>
<dbReference type="Gene3D" id="3.40.33.10">
    <property type="entry name" value="CAP"/>
    <property type="match status" value="1"/>
</dbReference>
<dbReference type="SMART" id="SM00198">
    <property type="entry name" value="SCP"/>
    <property type="match status" value="1"/>
</dbReference>
<comment type="caution">
    <text evidence="2">The sequence shown here is derived from an EMBL/GenBank/DDBJ whole genome shotgun (WGS) entry which is preliminary data.</text>
</comment>
<dbReference type="InterPro" id="IPR014044">
    <property type="entry name" value="CAP_dom"/>
</dbReference>
<dbReference type="SUPFAM" id="SSF55797">
    <property type="entry name" value="PR-1-like"/>
    <property type="match status" value="1"/>
</dbReference>
<protein>
    <recommendedName>
        <fullName evidence="1">SCP domain-containing protein</fullName>
    </recommendedName>
</protein>
<dbReference type="GO" id="GO:0005576">
    <property type="term" value="C:extracellular region"/>
    <property type="evidence" value="ECO:0007669"/>
    <property type="project" value="InterPro"/>
</dbReference>